<feature type="compositionally biased region" description="Polar residues" evidence="1">
    <location>
        <begin position="9"/>
        <end position="20"/>
    </location>
</feature>
<reference evidence="2 3" key="1">
    <citation type="submission" date="2019-03" db="EMBL/GenBank/DDBJ databases">
        <title>Genomic Encyclopedia of Type Strains, Phase IV (KMG-IV): sequencing the most valuable type-strain genomes for metagenomic binning, comparative biology and taxonomic classification.</title>
        <authorList>
            <person name="Goeker M."/>
        </authorList>
    </citation>
    <scope>NUCLEOTIDE SEQUENCE [LARGE SCALE GENOMIC DNA]</scope>
    <source>
        <strain evidence="2 3">DSM 13575</strain>
    </source>
</reference>
<dbReference type="Proteomes" id="UP000294817">
    <property type="component" value="Unassembled WGS sequence"/>
</dbReference>
<comment type="caution">
    <text evidence="2">The sequence shown here is derived from an EMBL/GenBank/DDBJ whole genome shotgun (WGS) entry which is preliminary data.</text>
</comment>
<evidence type="ECO:0000313" key="3">
    <source>
        <dbReference type="Proteomes" id="UP000294817"/>
    </source>
</evidence>
<organism evidence="2 3">
    <name type="scientific">Petrotoga sibirica</name>
    <dbReference type="NCBI Taxonomy" id="156202"/>
    <lineage>
        <taxon>Bacteria</taxon>
        <taxon>Thermotogati</taxon>
        <taxon>Thermotogota</taxon>
        <taxon>Thermotogae</taxon>
        <taxon>Petrotogales</taxon>
        <taxon>Petrotogaceae</taxon>
        <taxon>Petrotoga</taxon>
    </lineage>
</organism>
<dbReference type="AlphaFoldDB" id="A0A4R8EGU7"/>
<evidence type="ECO:0000313" key="2">
    <source>
        <dbReference type="EMBL" id="TDX11152.1"/>
    </source>
</evidence>
<proteinExistence type="predicted"/>
<protein>
    <submittedName>
        <fullName evidence="2">Uncharacterized protein</fullName>
    </submittedName>
</protein>
<feature type="compositionally biased region" description="Basic and acidic residues" evidence="1">
    <location>
        <begin position="38"/>
        <end position="49"/>
    </location>
</feature>
<name>A0A4R8EGU7_9BACT</name>
<gene>
    <name evidence="2" type="ORF">C8D74_11655</name>
</gene>
<evidence type="ECO:0000256" key="1">
    <source>
        <dbReference type="SAM" id="MobiDB-lite"/>
    </source>
</evidence>
<feature type="region of interest" description="Disordered" evidence="1">
    <location>
        <begin position="1"/>
        <end position="49"/>
    </location>
</feature>
<dbReference type="EMBL" id="SODZ01000016">
    <property type="protein sequence ID" value="TDX11152.1"/>
    <property type="molecule type" value="Genomic_DNA"/>
</dbReference>
<sequence>MKPEETRYRGTTQAEDSSLTGDKRGSKTPTGSEAVARYQRDKLGTRETRNVPGEKVWAAKPIDGKVVQMAL</sequence>
<keyword evidence="3" id="KW-1185">Reference proteome</keyword>
<accession>A0A4R8EGU7</accession>